<keyword evidence="2" id="KW-0285">Flavoprotein</keyword>
<reference evidence="7" key="1">
    <citation type="journal article" date="2019" name="Int. J. Syst. Evol. Microbiol.">
        <title>The Global Catalogue of Microorganisms (GCM) 10K type strain sequencing project: providing services to taxonomists for standard genome sequencing and annotation.</title>
        <authorList>
            <consortium name="The Broad Institute Genomics Platform"/>
            <consortium name="The Broad Institute Genome Sequencing Center for Infectious Disease"/>
            <person name="Wu L."/>
            <person name="Ma J."/>
        </authorList>
    </citation>
    <scope>NUCLEOTIDE SEQUENCE [LARGE SCALE GENOMIC DNA]</scope>
    <source>
        <strain evidence="7">DT28</strain>
    </source>
</reference>
<feature type="domain" description="Flavin reductase like" evidence="5">
    <location>
        <begin position="20"/>
        <end position="176"/>
    </location>
</feature>
<dbReference type="EC" id="1.5.1.-" evidence="6"/>
<accession>A0ABV9JPB6</accession>
<dbReference type="SUPFAM" id="SSF50475">
    <property type="entry name" value="FMN-binding split barrel"/>
    <property type="match status" value="1"/>
</dbReference>
<sequence length="207" mass="22263">MWIDVKSLQALDCYRLLTSLVTPRPIAWVSSYSKTGVLNLAPFSFFQMVTDQPPTLMISTQHKADGSRKDTSLNIAATGECVINLVPYALIDAMNQTAAALAADESEVALAGLTTVASAKVAVPRLELAPAAFECTLAQLQPYPAEQPSCELIFLQVQSVYLNPAVLNAQGRPDPHKLDLVSRLGGSDYSRVAADVFSLQRPASGQR</sequence>
<dbReference type="EMBL" id="JBHSGB010000012">
    <property type="protein sequence ID" value="MFC4656113.1"/>
    <property type="molecule type" value="Genomic_DNA"/>
</dbReference>
<dbReference type="RefSeq" id="WP_377334884.1">
    <property type="nucleotide sequence ID" value="NZ_JBHSGB010000012.1"/>
</dbReference>
<evidence type="ECO:0000256" key="3">
    <source>
        <dbReference type="ARBA" id="ARBA00022643"/>
    </source>
</evidence>
<evidence type="ECO:0000313" key="7">
    <source>
        <dbReference type="Proteomes" id="UP001595962"/>
    </source>
</evidence>
<dbReference type="SMART" id="SM00903">
    <property type="entry name" value="Flavin_Reduct"/>
    <property type="match status" value="1"/>
</dbReference>
<dbReference type="PANTHER" id="PTHR33798">
    <property type="entry name" value="FLAVOPROTEIN OXYGENASE"/>
    <property type="match status" value="1"/>
</dbReference>
<comment type="similarity">
    <text evidence="4">Belongs to the flavoredoxin family.</text>
</comment>
<gene>
    <name evidence="6" type="ORF">ACFO3I_13945</name>
</gene>
<dbReference type="PANTHER" id="PTHR33798:SF5">
    <property type="entry name" value="FLAVIN REDUCTASE LIKE DOMAIN-CONTAINING PROTEIN"/>
    <property type="match status" value="1"/>
</dbReference>
<organism evidence="6 7">
    <name type="scientific">Rheinheimera marina</name>
    <dbReference type="NCBI Taxonomy" id="1774958"/>
    <lineage>
        <taxon>Bacteria</taxon>
        <taxon>Pseudomonadati</taxon>
        <taxon>Pseudomonadota</taxon>
        <taxon>Gammaproteobacteria</taxon>
        <taxon>Chromatiales</taxon>
        <taxon>Chromatiaceae</taxon>
        <taxon>Rheinheimera</taxon>
    </lineage>
</organism>
<comment type="cofactor">
    <cofactor evidence="1">
        <name>FMN</name>
        <dbReference type="ChEBI" id="CHEBI:58210"/>
    </cofactor>
</comment>
<dbReference type="Pfam" id="PF01613">
    <property type="entry name" value="Flavin_Reduct"/>
    <property type="match status" value="1"/>
</dbReference>
<keyword evidence="7" id="KW-1185">Reference proteome</keyword>
<evidence type="ECO:0000256" key="4">
    <source>
        <dbReference type="ARBA" id="ARBA00038054"/>
    </source>
</evidence>
<evidence type="ECO:0000313" key="6">
    <source>
        <dbReference type="EMBL" id="MFC4656113.1"/>
    </source>
</evidence>
<name>A0ABV9JPB6_9GAMM</name>
<dbReference type="Gene3D" id="2.30.110.10">
    <property type="entry name" value="Electron Transport, Fmn-binding Protein, Chain A"/>
    <property type="match status" value="1"/>
</dbReference>
<evidence type="ECO:0000259" key="5">
    <source>
        <dbReference type="SMART" id="SM00903"/>
    </source>
</evidence>
<dbReference type="InterPro" id="IPR012349">
    <property type="entry name" value="Split_barrel_FMN-bd"/>
</dbReference>
<evidence type="ECO:0000256" key="2">
    <source>
        <dbReference type="ARBA" id="ARBA00022630"/>
    </source>
</evidence>
<keyword evidence="6" id="KW-0560">Oxidoreductase</keyword>
<dbReference type="Proteomes" id="UP001595962">
    <property type="component" value="Unassembled WGS sequence"/>
</dbReference>
<dbReference type="GO" id="GO:0016491">
    <property type="term" value="F:oxidoreductase activity"/>
    <property type="evidence" value="ECO:0007669"/>
    <property type="project" value="UniProtKB-KW"/>
</dbReference>
<dbReference type="InterPro" id="IPR002563">
    <property type="entry name" value="Flavin_Rdtase-like_dom"/>
</dbReference>
<keyword evidence="3" id="KW-0288">FMN</keyword>
<proteinExistence type="inferred from homology"/>
<comment type="caution">
    <text evidence="6">The sequence shown here is derived from an EMBL/GenBank/DDBJ whole genome shotgun (WGS) entry which is preliminary data.</text>
</comment>
<evidence type="ECO:0000256" key="1">
    <source>
        <dbReference type="ARBA" id="ARBA00001917"/>
    </source>
</evidence>
<protein>
    <submittedName>
        <fullName evidence="6">Flavin reductase family protein</fullName>
        <ecNumber evidence="6">1.5.1.-</ecNumber>
    </submittedName>
</protein>